<keyword evidence="6 10" id="KW-0256">Endoplasmic reticulum</keyword>
<evidence type="ECO:0000313" key="14">
    <source>
        <dbReference type="Proteomes" id="UP000190831"/>
    </source>
</evidence>
<evidence type="ECO:0000259" key="12">
    <source>
        <dbReference type="Pfam" id="PF25140"/>
    </source>
</evidence>
<keyword evidence="14" id="KW-1185">Reference proteome</keyword>
<sequence>MGIRKAVGALSRKGADLVRTFSRPGSGSTKLSVDERQTLAYKNKLKESDPNFDVELKKIERKKKQLYISVLLGILMILVTVVCSFTNQLRGADSPRCLSIYMYPAYAKINGFDTRYTKLAKKYHLYLYREQGKDRAPTENNLITLDGIPALFIPGNAGSYKQARSIAAATANLYFDKRVDIDNPQTQNLDFFTADFNEDFTAFHGRTMLDQAEYLNDAVRYILSLYAERKHDADYVPPKSVLIIGHSMGGVVARVMPTLKNHVPESVNTILTLSAPHAVAPATFDGDILNIYKETNNFWRSSFNDKTSFFSQNVTVVSITGGILDTVLPADYTTIEDLIPYTNGFTVYTTTIPQVWTPIDHLAIVWCDQLRNVIAKLLLEMVDYSVSSRTHSVDQRMRLARKLLLSKLENYSSQDLKVVLSEDESFQAVQLSESFGEVDINSALEITEKTMSNLPKFNLHHIPDNPGVINFALLSSFKDFGLYFCRNNIINPNIKFNPDENELNCIAANDDLAVVPRSTKNTEYPSDSALGGSESPFWMLNVNDTVISQYNYILITKPGSRLRDDDFLVSQLTTTAATKVADYNPFKVLFRRPTLRYQREISPSLVTTVELPHLSHSLVSYSLKANFRPDDILFQPFIRQSIDKPFETKWHVNILEAPQDLNFHSVAPFIPTYLEYNSSLQLMIVKPPGLDISVSLTIDWPLTFKMLFIRYRLAIAAFTTGLVFLVLSYQFWNYNNSGVFPSFDDSMIVLLNRYWVKLYLLSALLTPLTNIHILEQLLSMFDSIGVIDSGIQSAKVIFSNAYFLGIRETFMWWLGPVFLSMTIAAVFILFKIIVMVQQLCSKLARGLNKPVPALDTLDIVSEGYLNEGTRNSRRSRHFIGASLLFLSVLFYMPYQFAFVIVSFIQVIICIRISALSGKGKDFCNLRNYNSSLLMLVLLIVPINAPIILVFLHNVAIRWETPFRSHHNCLAVLPIILLIERNTMLRMPARFPNKSFAGSITVGSLVVFAVYSFIYGTRNLYWLHHLFNFFCLWLLFCNLA</sequence>
<dbReference type="Gene3D" id="3.40.50.1820">
    <property type="entry name" value="alpha/beta hydrolase"/>
    <property type="match status" value="1"/>
</dbReference>
<evidence type="ECO:0000256" key="7">
    <source>
        <dbReference type="ARBA" id="ARBA00022927"/>
    </source>
</evidence>
<gene>
    <name evidence="13" type="ORF">LAFE_0B06084G</name>
</gene>
<evidence type="ECO:0000259" key="11">
    <source>
        <dbReference type="Pfam" id="PF07819"/>
    </source>
</evidence>
<accession>A0A1G4M876</accession>
<name>A0A1G4M876_LACFM</name>
<dbReference type="PANTHER" id="PTHR15495">
    <property type="entry name" value="NEGATIVE REGULATOR OF VESICLE FORMATION-RELATED"/>
    <property type="match status" value="1"/>
</dbReference>
<comment type="subcellular location">
    <subcellularLocation>
        <location evidence="1">Endoplasmic reticulum membrane</location>
        <topology evidence="1">Multi-pass membrane protein</topology>
    </subcellularLocation>
</comment>
<comment type="similarity">
    <text evidence="2 10">Belongs to the GPI inositol-deacylase family.</text>
</comment>
<dbReference type="Pfam" id="PF07819">
    <property type="entry name" value="PGAP1"/>
    <property type="match status" value="1"/>
</dbReference>
<feature type="transmembrane region" description="Helical" evidence="10">
    <location>
        <begin position="711"/>
        <end position="733"/>
    </location>
</feature>
<dbReference type="OrthoDB" id="348976at2759"/>
<feature type="domain" description="GPI inositol-deacylase PGAP1-like alpha/beta" evidence="11">
    <location>
        <begin position="145"/>
        <end position="381"/>
    </location>
</feature>
<dbReference type="Pfam" id="PF25140">
    <property type="entry name" value="PGAP1_TMD"/>
    <property type="match status" value="1"/>
</dbReference>
<dbReference type="AlphaFoldDB" id="A0A1G4M876"/>
<dbReference type="GO" id="GO:0050185">
    <property type="term" value="F:phosphatidylinositol deacylase activity"/>
    <property type="evidence" value="ECO:0007669"/>
    <property type="project" value="TreeGrafter"/>
</dbReference>
<evidence type="ECO:0000256" key="6">
    <source>
        <dbReference type="ARBA" id="ARBA00022824"/>
    </source>
</evidence>
<keyword evidence="7 10" id="KW-0653">Protein transport</keyword>
<comment type="function">
    <text evidence="10">Involved in inositol deacylation of GPI-anchored proteins which plays important roles in the quality control and ER-associated degradation of GPI-anchored proteins.</text>
</comment>
<evidence type="ECO:0000256" key="1">
    <source>
        <dbReference type="ARBA" id="ARBA00004477"/>
    </source>
</evidence>
<evidence type="ECO:0000256" key="3">
    <source>
        <dbReference type="ARBA" id="ARBA00022448"/>
    </source>
</evidence>
<evidence type="ECO:0000256" key="10">
    <source>
        <dbReference type="RuleBase" id="RU365011"/>
    </source>
</evidence>
<evidence type="ECO:0000256" key="8">
    <source>
        <dbReference type="ARBA" id="ARBA00022989"/>
    </source>
</evidence>
<keyword evidence="9 10" id="KW-0472">Membrane</keyword>
<feature type="transmembrane region" description="Helical" evidence="10">
    <location>
        <begin position="66"/>
        <end position="87"/>
    </location>
</feature>
<dbReference type="InterPro" id="IPR056824">
    <property type="entry name" value="PGAP1_TMD"/>
</dbReference>
<dbReference type="Proteomes" id="UP000190831">
    <property type="component" value="Chromosome B"/>
</dbReference>
<dbReference type="GO" id="GO:0006505">
    <property type="term" value="P:GPI anchor metabolic process"/>
    <property type="evidence" value="ECO:0007669"/>
    <property type="project" value="TreeGrafter"/>
</dbReference>
<keyword evidence="5 10" id="KW-0378">Hydrolase</keyword>
<feature type="transmembrane region" description="Helical" evidence="10">
    <location>
        <begin position="878"/>
        <end position="894"/>
    </location>
</feature>
<keyword evidence="8 10" id="KW-1133">Transmembrane helix</keyword>
<dbReference type="PANTHER" id="PTHR15495:SF7">
    <property type="entry name" value="GPI INOSITOL-DEACYLASE"/>
    <property type="match status" value="1"/>
</dbReference>
<evidence type="ECO:0000313" key="13">
    <source>
        <dbReference type="EMBL" id="SCV99949.1"/>
    </source>
</evidence>
<feature type="transmembrane region" description="Helical" evidence="10">
    <location>
        <begin position="931"/>
        <end position="952"/>
    </location>
</feature>
<evidence type="ECO:0000256" key="5">
    <source>
        <dbReference type="ARBA" id="ARBA00022801"/>
    </source>
</evidence>
<feature type="transmembrane region" description="Helical" evidence="10">
    <location>
        <begin position="1019"/>
        <end position="1038"/>
    </location>
</feature>
<keyword evidence="4 10" id="KW-0812">Transmembrane</keyword>
<dbReference type="Pfam" id="PF25141">
    <property type="entry name" value="PGAP1_2nd"/>
    <property type="match status" value="1"/>
</dbReference>
<keyword evidence="3 10" id="KW-0813">Transport</keyword>
<dbReference type="SUPFAM" id="SSF53474">
    <property type="entry name" value="alpha/beta-Hydrolases"/>
    <property type="match status" value="1"/>
</dbReference>
<dbReference type="GO" id="GO:0005789">
    <property type="term" value="C:endoplasmic reticulum membrane"/>
    <property type="evidence" value="ECO:0007669"/>
    <property type="project" value="UniProtKB-SubCell"/>
</dbReference>
<reference evidence="14" key="1">
    <citation type="submission" date="2016-03" db="EMBL/GenBank/DDBJ databases">
        <authorList>
            <person name="Devillers H."/>
        </authorList>
    </citation>
    <scope>NUCLEOTIDE SEQUENCE [LARGE SCALE GENOMIC DNA]</scope>
</reference>
<dbReference type="GO" id="GO:0006888">
    <property type="term" value="P:endoplasmic reticulum to Golgi vesicle-mediated transport"/>
    <property type="evidence" value="ECO:0007669"/>
    <property type="project" value="TreeGrafter"/>
</dbReference>
<dbReference type="EC" id="3.1.-.-" evidence="10"/>
<feature type="transmembrane region" description="Helical" evidence="10">
    <location>
        <begin position="995"/>
        <end position="1013"/>
    </location>
</feature>
<feature type="transmembrane region" description="Helical" evidence="10">
    <location>
        <begin position="810"/>
        <end position="834"/>
    </location>
</feature>
<dbReference type="FunFam" id="3.40.50.1820:FF:000056">
    <property type="entry name" value="GPI inositol-deacylase"/>
    <property type="match status" value="1"/>
</dbReference>
<dbReference type="InterPro" id="IPR029058">
    <property type="entry name" value="AB_hydrolase_fold"/>
</dbReference>
<dbReference type="InterPro" id="IPR039529">
    <property type="entry name" value="PGAP1/BST1"/>
</dbReference>
<evidence type="ECO:0000256" key="4">
    <source>
        <dbReference type="ARBA" id="ARBA00022692"/>
    </source>
</evidence>
<evidence type="ECO:0000256" key="9">
    <source>
        <dbReference type="ARBA" id="ARBA00023136"/>
    </source>
</evidence>
<protein>
    <recommendedName>
        <fullName evidence="10">GPI inositol-deacylase</fullName>
        <ecNumber evidence="10">3.1.-.-</ecNumber>
    </recommendedName>
</protein>
<organism evidence="13 14">
    <name type="scientific">Lachancea fermentati</name>
    <name type="common">Zygosaccharomyces fermentati</name>
    <dbReference type="NCBI Taxonomy" id="4955"/>
    <lineage>
        <taxon>Eukaryota</taxon>
        <taxon>Fungi</taxon>
        <taxon>Dikarya</taxon>
        <taxon>Ascomycota</taxon>
        <taxon>Saccharomycotina</taxon>
        <taxon>Saccharomycetes</taxon>
        <taxon>Saccharomycetales</taxon>
        <taxon>Saccharomycetaceae</taxon>
        <taxon>Lachancea</taxon>
    </lineage>
</organism>
<dbReference type="GO" id="GO:0015031">
    <property type="term" value="P:protein transport"/>
    <property type="evidence" value="ECO:0007669"/>
    <property type="project" value="UniProtKB-KW"/>
</dbReference>
<feature type="domain" description="GPI inositol-deacylase transmembrane" evidence="12">
    <location>
        <begin position="714"/>
        <end position="1037"/>
    </location>
</feature>
<dbReference type="OMA" id="WVRNLAV"/>
<feature type="transmembrane region" description="Helical" evidence="10">
    <location>
        <begin position="754"/>
        <end position="773"/>
    </location>
</feature>
<dbReference type="InterPro" id="IPR012908">
    <property type="entry name" value="PGAP1-ab_dom-like"/>
</dbReference>
<dbReference type="STRING" id="4955.A0A1G4M876"/>
<proteinExistence type="inferred from homology"/>
<evidence type="ECO:0000256" key="2">
    <source>
        <dbReference type="ARBA" id="ARBA00006931"/>
    </source>
</evidence>
<dbReference type="EMBL" id="LT598489">
    <property type="protein sequence ID" value="SCV99949.1"/>
    <property type="molecule type" value="Genomic_DNA"/>
</dbReference>